<evidence type="ECO:0000313" key="4">
    <source>
        <dbReference type="EMBL" id="REF36469.1"/>
    </source>
</evidence>
<keyword evidence="3" id="KW-0732">Signal</keyword>
<protein>
    <submittedName>
        <fullName evidence="4">Uncharacterized protein</fullName>
    </submittedName>
</protein>
<keyword evidence="2" id="KW-0472">Membrane</keyword>
<proteinExistence type="predicted"/>
<evidence type="ECO:0000256" key="3">
    <source>
        <dbReference type="SAM" id="SignalP"/>
    </source>
</evidence>
<dbReference type="Proteomes" id="UP000256485">
    <property type="component" value="Unassembled WGS sequence"/>
</dbReference>
<name>A0A3D9V4S9_THECX</name>
<comment type="caution">
    <text evidence="4">The sequence shown here is derived from an EMBL/GenBank/DDBJ whole genome shotgun (WGS) entry which is preliminary data.</text>
</comment>
<feature type="compositionally biased region" description="Pro residues" evidence="1">
    <location>
        <begin position="707"/>
        <end position="719"/>
    </location>
</feature>
<organism evidence="4 5">
    <name type="scientific">Thermasporomyces composti</name>
    <dbReference type="NCBI Taxonomy" id="696763"/>
    <lineage>
        <taxon>Bacteria</taxon>
        <taxon>Bacillati</taxon>
        <taxon>Actinomycetota</taxon>
        <taxon>Actinomycetes</taxon>
        <taxon>Propionibacteriales</taxon>
        <taxon>Nocardioidaceae</taxon>
        <taxon>Thermasporomyces</taxon>
    </lineage>
</organism>
<evidence type="ECO:0000256" key="2">
    <source>
        <dbReference type="SAM" id="Phobius"/>
    </source>
</evidence>
<keyword evidence="2" id="KW-0812">Transmembrane</keyword>
<sequence length="825" mass="87235">MVGALLAVPLSLSGVLAAGTSRAVAQEPQVRVYLDSMTPVVDERTRQVRISGRIVNTGDVALTTVNAMLWFHDTPLTTRQELAAAARERPGERLGLRVDEPWSLVDEVTERLRPGRTASFRVEVPVEDLPFGAAGVYVVGVDVRGTPEFSSSRQTWRARTFLPYVPRGTTMTPVEVSFLLPLTSAPSLVAGDTFTGSDGVTGTTVADGTPNPHEFGTDGRLSRLLELGSDHRLTFVVDPELLAEAERMADGYSTSAGVWIGPDQAADVRRWLNRARGVLAAHHTLFLPYADPDLPTLHQYQLTDRYQRAMDVAADAVRKYRASGTVSWPSGGRADAGMLETIAASGGETVLLNREALPRLPADGSSPVASLATPEGALTALLVDTNLTAGGPAGQSSPVHVQQRFLSETALLAMQDGGGGPTPLRRVVAAFPRNWNPGPSGQTLFRAVESMTWLRPVSAAALLSQAPTAYGGPLARADRQGTLHPSVISELRQLSTTTETMLQLLAEPEASEPALDLGFLRGTSTAWRRDPLQAAHLVETMDGNLQSAISKVSVVPPRLVTLSSQTGRFPVTIYNGGDEPVRVRLQVKPRDPELLDVAPIESVRVDPNRRVTVSVTAAASGKVARQAIQMEARLATPSGIVFGPPVSFPVQVRGYGQVGWVIIGVGLGLMALAAGTRIYRSVHSALRRRRAGGTPVDPAEAGTATEPPTPAEPAPPAATPPGSADLTEQTTSESAPSPSVTLSDDTLTDAEESQARSSGTTRTDRKPTKPTGTHLAGSQPADTARPDPPGGAPRGTAHETSPNGTERPTQTDPAVAPAPSTRDRT</sequence>
<dbReference type="InterPro" id="IPR046112">
    <property type="entry name" value="DUF6049"/>
</dbReference>
<keyword evidence="5" id="KW-1185">Reference proteome</keyword>
<gene>
    <name evidence="4" type="ORF">DFJ64_1877</name>
</gene>
<accession>A0A3D9V4S9</accession>
<feature type="compositionally biased region" description="Polar residues" evidence="1">
    <location>
        <begin position="726"/>
        <end position="745"/>
    </location>
</feature>
<feature type="chain" id="PRO_5017815242" evidence="3">
    <location>
        <begin position="26"/>
        <end position="825"/>
    </location>
</feature>
<evidence type="ECO:0000313" key="5">
    <source>
        <dbReference type="Proteomes" id="UP000256485"/>
    </source>
</evidence>
<keyword evidence="2" id="KW-1133">Transmembrane helix</keyword>
<feature type="compositionally biased region" description="Polar residues" evidence="1">
    <location>
        <begin position="798"/>
        <end position="812"/>
    </location>
</feature>
<feature type="signal peptide" evidence="3">
    <location>
        <begin position="1"/>
        <end position="25"/>
    </location>
</feature>
<dbReference type="AlphaFoldDB" id="A0A3D9V4S9"/>
<feature type="region of interest" description="Disordered" evidence="1">
    <location>
        <begin position="686"/>
        <end position="825"/>
    </location>
</feature>
<evidence type="ECO:0000256" key="1">
    <source>
        <dbReference type="SAM" id="MobiDB-lite"/>
    </source>
</evidence>
<reference evidence="4 5" key="1">
    <citation type="submission" date="2018-08" db="EMBL/GenBank/DDBJ databases">
        <title>Sequencing the genomes of 1000 actinobacteria strains.</title>
        <authorList>
            <person name="Klenk H.-P."/>
        </authorList>
    </citation>
    <scope>NUCLEOTIDE SEQUENCE [LARGE SCALE GENOMIC DNA]</scope>
    <source>
        <strain evidence="4 5">DSM 22891</strain>
    </source>
</reference>
<dbReference type="EMBL" id="QTUC01000001">
    <property type="protein sequence ID" value="REF36469.1"/>
    <property type="molecule type" value="Genomic_DNA"/>
</dbReference>
<dbReference type="Pfam" id="PF19516">
    <property type="entry name" value="DUF6049"/>
    <property type="match status" value="1"/>
</dbReference>
<feature type="transmembrane region" description="Helical" evidence="2">
    <location>
        <begin position="658"/>
        <end position="679"/>
    </location>
</feature>